<dbReference type="Pfam" id="PF07045">
    <property type="entry name" value="DUF1330"/>
    <property type="match status" value="1"/>
</dbReference>
<evidence type="ECO:0000313" key="3">
    <source>
        <dbReference type="Proteomes" id="UP000323046"/>
    </source>
</evidence>
<feature type="domain" description="DUF1330" evidence="1">
    <location>
        <begin position="2"/>
        <end position="95"/>
    </location>
</feature>
<dbReference type="SUPFAM" id="SSF54909">
    <property type="entry name" value="Dimeric alpha+beta barrel"/>
    <property type="match status" value="1"/>
</dbReference>
<dbReference type="PANTHER" id="PTHR41521">
    <property type="match status" value="1"/>
</dbReference>
<name>A0A5P2BKU7_STRVZ</name>
<gene>
    <name evidence="2" type="ORF">DEJ47_35765</name>
</gene>
<proteinExistence type="predicted"/>
<evidence type="ECO:0000313" key="2">
    <source>
        <dbReference type="EMBL" id="QES31066.1"/>
    </source>
</evidence>
<dbReference type="Proteomes" id="UP000323046">
    <property type="component" value="Chromosome"/>
</dbReference>
<evidence type="ECO:0000259" key="1">
    <source>
        <dbReference type="Pfam" id="PF07045"/>
    </source>
</evidence>
<dbReference type="OrthoDB" id="9806380at2"/>
<dbReference type="RefSeq" id="WP_150175259.1">
    <property type="nucleotide sequence ID" value="NZ_CP029193.1"/>
</dbReference>
<dbReference type="PANTHER" id="PTHR41521:SF4">
    <property type="entry name" value="BLR0684 PROTEIN"/>
    <property type="match status" value="1"/>
</dbReference>
<organism evidence="2 3">
    <name type="scientific">Streptomyces venezuelae</name>
    <dbReference type="NCBI Taxonomy" id="54571"/>
    <lineage>
        <taxon>Bacteria</taxon>
        <taxon>Bacillati</taxon>
        <taxon>Actinomycetota</taxon>
        <taxon>Actinomycetes</taxon>
        <taxon>Kitasatosporales</taxon>
        <taxon>Streptomycetaceae</taxon>
        <taxon>Streptomyces</taxon>
    </lineage>
</organism>
<dbReference type="InterPro" id="IPR011008">
    <property type="entry name" value="Dimeric_a/b-barrel"/>
</dbReference>
<dbReference type="InterPro" id="IPR010753">
    <property type="entry name" value="DUF1330"/>
</dbReference>
<dbReference type="AlphaFoldDB" id="A0A5P2BKU7"/>
<dbReference type="EMBL" id="CP029193">
    <property type="protein sequence ID" value="QES31066.1"/>
    <property type="molecule type" value="Genomic_DNA"/>
</dbReference>
<accession>A0A5P2BKU7</accession>
<protein>
    <submittedName>
        <fullName evidence="2">DUF1330 domain-containing protein</fullName>
    </submittedName>
</protein>
<reference evidence="2 3" key="1">
    <citation type="submission" date="2018-05" db="EMBL/GenBank/DDBJ databases">
        <title>Streptomyces venezuelae.</title>
        <authorList>
            <person name="Kim W."/>
            <person name="Lee N."/>
            <person name="Cho B.-K."/>
        </authorList>
    </citation>
    <scope>NUCLEOTIDE SEQUENCE [LARGE SCALE GENOMIC DNA]</scope>
    <source>
        <strain evidence="2 3">ATCC 14583</strain>
    </source>
</reference>
<sequence>MPAYVIVDAEVLDMERAAEYRTLAEPSVRLYGGRYLVEGALPEAAEGTWPASRIVAVVEFPDMARIKEWYGSPEYTRARAVRESAIDMRLLFAEGGPV</sequence>
<dbReference type="Gene3D" id="3.30.70.100">
    <property type="match status" value="1"/>
</dbReference>
<keyword evidence="3" id="KW-1185">Reference proteome</keyword>